<dbReference type="SUPFAM" id="SSF51126">
    <property type="entry name" value="Pectin lyase-like"/>
    <property type="match status" value="1"/>
</dbReference>
<proteinExistence type="predicted"/>
<dbReference type="InterPro" id="IPR011050">
    <property type="entry name" value="Pectin_lyase_fold/virulence"/>
</dbReference>
<evidence type="ECO:0000256" key="1">
    <source>
        <dbReference type="SAM" id="MobiDB-lite"/>
    </source>
</evidence>
<dbReference type="EMBL" id="BOMF01000019">
    <property type="protein sequence ID" value="GID44049.1"/>
    <property type="molecule type" value="Genomic_DNA"/>
</dbReference>
<name>A0ABQ3WBT2_9ACTN</name>
<feature type="region of interest" description="Disordered" evidence="1">
    <location>
        <begin position="84"/>
        <end position="107"/>
    </location>
</feature>
<gene>
    <name evidence="2" type="ORF">Aca07nite_13240</name>
</gene>
<evidence type="ECO:0000313" key="2">
    <source>
        <dbReference type="EMBL" id="GID44049.1"/>
    </source>
</evidence>
<evidence type="ECO:0008006" key="3">
    <source>
        <dbReference type="Google" id="ProtNLM"/>
    </source>
</evidence>
<organism evidence="2">
    <name type="scientific">Actinoplanes campanulatus</name>
    <dbReference type="NCBI Taxonomy" id="113559"/>
    <lineage>
        <taxon>Bacteria</taxon>
        <taxon>Bacillati</taxon>
        <taxon>Actinomycetota</taxon>
        <taxon>Actinomycetes</taxon>
        <taxon>Micromonosporales</taxon>
        <taxon>Micromonosporaceae</taxon>
        <taxon>Actinoplanes</taxon>
    </lineage>
</organism>
<feature type="region of interest" description="Disordered" evidence="1">
    <location>
        <begin position="1"/>
        <end position="32"/>
    </location>
</feature>
<comment type="caution">
    <text evidence="2">The sequence shown here is derived from an EMBL/GenBank/DDBJ whole genome shotgun (WGS) entry which is preliminary data.</text>
</comment>
<accession>A0ABQ3WBT2</accession>
<reference evidence="2" key="1">
    <citation type="submission" date="2021-01" db="EMBL/GenBank/DDBJ databases">
        <title>Whole genome shotgun sequence of Actinoplanes capillaceus NBRC 16408.</title>
        <authorList>
            <person name="Komaki H."/>
            <person name="Tamura T."/>
        </authorList>
    </citation>
    <scope>NUCLEOTIDE SEQUENCE [LARGE SCALE GENOMIC DNA]</scope>
    <source>
        <strain evidence="2">NBRC 16408</strain>
    </source>
</reference>
<protein>
    <recommendedName>
        <fullName evidence="3">Right handed beta helix region</fullName>
    </recommendedName>
</protein>
<sequence length="107" mass="11303">MRHRFAGRVPNGANPARDGTPGGGSGGAIYNDGNTYRLTIDGTVIENNRAKEGGGAIFYVSNDRTRTLSIRNSRLRRNVSSGFGSDGLPGIFHLGSPRPSLTGSRLS</sequence>